<evidence type="ECO:0000256" key="7">
    <source>
        <dbReference type="ARBA" id="ARBA00022840"/>
    </source>
</evidence>
<evidence type="ECO:0000256" key="5">
    <source>
        <dbReference type="ARBA" id="ARBA00022741"/>
    </source>
</evidence>
<gene>
    <name evidence="8" type="primary">tdk</name>
    <name evidence="11" type="ORF">WH50_20025</name>
</gene>
<dbReference type="Gene3D" id="3.40.50.300">
    <property type="entry name" value="P-loop containing nucleotide triphosphate hydrolases"/>
    <property type="match status" value="1"/>
</dbReference>
<dbReference type="PANTHER" id="PTHR11441:SF0">
    <property type="entry name" value="THYMIDINE KINASE, CYTOSOLIC"/>
    <property type="match status" value="1"/>
</dbReference>
<comment type="caution">
    <text evidence="11">The sequence shown here is derived from an EMBL/GenBank/DDBJ whole genome shotgun (WGS) entry which is preliminary data.</text>
</comment>
<evidence type="ECO:0000256" key="8">
    <source>
        <dbReference type="HAMAP-Rule" id="MF_00124"/>
    </source>
</evidence>
<comment type="subcellular location">
    <subcellularLocation>
        <location evidence="8">Cytoplasm</location>
    </subcellularLocation>
</comment>
<accession>A0ABX5LSF8</accession>
<comment type="similarity">
    <text evidence="1 8 10">Belongs to the thymidine kinase family.</text>
</comment>
<comment type="catalytic activity">
    <reaction evidence="8 9">
        <text>thymidine + ATP = dTMP + ADP + H(+)</text>
        <dbReference type="Rhea" id="RHEA:19129"/>
        <dbReference type="ChEBI" id="CHEBI:15378"/>
        <dbReference type="ChEBI" id="CHEBI:17748"/>
        <dbReference type="ChEBI" id="CHEBI:30616"/>
        <dbReference type="ChEBI" id="CHEBI:63528"/>
        <dbReference type="ChEBI" id="CHEBI:456216"/>
        <dbReference type="EC" id="2.7.1.21"/>
    </reaction>
</comment>
<organism evidence="11 12">
    <name type="scientific">Pokkaliibacter plantistimulans</name>
    <dbReference type="NCBI Taxonomy" id="1635171"/>
    <lineage>
        <taxon>Bacteria</taxon>
        <taxon>Pseudomonadati</taxon>
        <taxon>Pseudomonadota</taxon>
        <taxon>Gammaproteobacteria</taxon>
        <taxon>Oceanospirillales</taxon>
        <taxon>Balneatrichaceae</taxon>
        <taxon>Pokkaliibacter</taxon>
    </lineage>
</organism>
<dbReference type="Gene3D" id="3.30.60.20">
    <property type="match status" value="1"/>
</dbReference>
<proteinExistence type="inferred from homology"/>
<dbReference type="PANTHER" id="PTHR11441">
    <property type="entry name" value="THYMIDINE KINASE"/>
    <property type="match status" value="1"/>
</dbReference>
<feature type="active site" description="Proton acceptor" evidence="8">
    <location>
        <position position="92"/>
    </location>
</feature>
<evidence type="ECO:0000256" key="4">
    <source>
        <dbReference type="ARBA" id="ARBA00022679"/>
    </source>
</evidence>
<evidence type="ECO:0000256" key="6">
    <source>
        <dbReference type="ARBA" id="ARBA00022777"/>
    </source>
</evidence>
<dbReference type="Proteomes" id="UP000248090">
    <property type="component" value="Unassembled WGS sequence"/>
</dbReference>
<evidence type="ECO:0000256" key="9">
    <source>
        <dbReference type="RuleBase" id="RU000544"/>
    </source>
</evidence>
<keyword evidence="5 8" id="KW-0547">Nucleotide-binding</keyword>
<feature type="binding site" evidence="8">
    <location>
        <begin position="9"/>
        <end position="16"/>
    </location>
    <ligand>
        <name>ATP</name>
        <dbReference type="ChEBI" id="CHEBI:30616"/>
    </ligand>
</feature>
<dbReference type="InterPro" id="IPR020633">
    <property type="entry name" value="Thymidine_kinase_CS"/>
</dbReference>
<keyword evidence="8" id="KW-0479">Metal-binding</keyword>
<evidence type="ECO:0000256" key="2">
    <source>
        <dbReference type="ARBA" id="ARBA00012118"/>
    </source>
</evidence>
<dbReference type="HAMAP" id="MF_00124">
    <property type="entry name" value="Thymidine_kinase"/>
    <property type="match status" value="1"/>
</dbReference>
<keyword evidence="8" id="KW-0963">Cytoplasm</keyword>
<keyword evidence="8" id="KW-0862">Zinc</keyword>
<feature type="binding site" evidence="8">
    <location>
        <position position="151"/>
    </location>
    <ligand>
        <name>Zn(2+)</name>
        <dbReference type="ChEBI" id="CHEBI:29105"/>
    </ligand>
</feature>
<dbReference type="Pfam" id="PF00265">
    <property type="entry name" value="TK"/>
    <property type="match status" value="1"/>
</dbReference>
<dbReference type="PROSITE" id="PS00603">
    <property type="entry name" value="TK_CELLULAR_TYPE"/>
    <property type="match status" value="1"/>
</dbReference>
<dbReference type="EC" id="2.7.1.21" evidence="2 8"/>
<dbReference type="GO" id="GO:0004797">
    <property type="term" value="F:thymidine kinase activity"/>
    <property type="evidence" value="ECO:0007669"/>
    <property type="project" value="UniProtKB-EC"/>
</dbReference>
<feature type="binding site" evidence="8">
    <location>
        <begin position="91"/>
        <end position="94"/>
    </location>
    <ligand>
        <name>ATP</name>
        <dbReference type="ChEBI" id="CHEBI:30616"/>
    </ligand>
</feature>
<dbReference type="SUPFAM" id="SSF57716">
    <property type="entry name" value="Glucocorticoid receptor-like (DNA-binding domain)"/>
    <property type="match status" value="1"/>
</dbReference>
<keyword evidence="12" id="KW-1185">Reference proteome</keyword>
<feature type="binding site" evidence="8">
    <location>
        <position position="189"/>
    </location>
    <ligand>
        <name>Zn(2+)</name>
        <dbReference type="ChEBI" id="CHEBI:29105"/>
    </ligand>
</feature>
<dbReference type="PIRSF" id="PIRSF035805">
    <property type="entry name" value="TK_cell"/>
    <property type="match status" value="1"/>
</dbReference>
<keyword evidence="6 8" id="KW-0418">Kinase</keyword>
<keyword evidence="7 8" id="KW-0067">ATP-binding</keyword>
<sequence>MASLYFYYSAMNAGKTTTLLQAAYNYRERGMKPLLLAPRLDNRFADTSEQAWIASRIGLQSPATAFEPDSDLFALVQTAHIKETLACILIDEAQFLSREQVWQLSDVVDQLGIAVLCYGLRTDAFGEPFPGSQTLLAIADHLLEIKTVCHCGRKATMVLRIDEQGLPVRAGDQVAIGGNDRYVSLCRRHYKASLQEGTLV</sequence>
<keyword evidence="4 8" id="KW-0808">Transferase</keyword>
<dbReference type="NCBIfam" id="NF003300">
    <property type="entry name" value="PRK04296.1-5"/>
    <property type="match status" value="1"/>
</dbReference>
<protein>
    <recommendedName>
        <fullName evidence="2 8">Thymidine kinase</fullName>
        <ecNumber evidence="2 8">2.7.1.21</ecNumber>
    </recommendedName>
</protein>
<keyword evidence="3 8" id="KW-0237">DNA synthesis</keyword>
<reference evidence="11 12" key="1">
    <citation type="submission" date="2015-03" db="EMBL/GenBank/DDBJ databases">
        <authorList>
            <person name="Krishnan R."/>
            <person name="Midha S."/>
            <person name="Patil P.B."/>
            <person name="Rameshkumar N."/>
        </authorList>
    </citation>
    <scope>NUCLEOTIDE SEQUENCE [LARGE SCALE GENOMIC DNA]</scope>
    <source>
        <strain evidence="11 12">L1E11</strain>
    </source>
</reference>
<feature type="binding site" evidence="8">
    <location>
        <position position="186"/>
    </location>
    <ligand>
        <name>Zn(2+)</name>
        <dbReference type="ChEBI" id="CHEBI:29105"/>
    </ligand>
</feature>
<dbReference type="RefSeq" id="WP_110189076.1">
    <property type="nucleotide sequence ID" value="NZ_CP177354.1"/>
</dbReference>
<dbReference type="EMBL" id="LAPT01000107">
    <property type="protein sequence ID" value="PXF29574.1"/>
    <property type="molecule type" value="Genomic_DNA"/>
</dbReference>
<evidence type="ECO:0000256" key="10">
    <source>
        <dbReference type="RuleBase" id="RU004165"/>
    </source>
</evidence>
<evidence type="ECO:0000313" key="12">
    <source>
        <dbReference type="Proteomes" id="UP000248090"/>
    </source>
</evidence>
<dbReference type="SUPFAM" id="SSF52540">
    <property type="entry name" value="P-loop containing nucleoside triphosphate hydrolases"/>
    <property type="match status" value="1"/>
</dbReference>
<evidence type="ECO:0000256" key="1">
    <source>
        <dbReference type="ARBA" id="ARBA00007587"/>
    </source>
</evidence>
<comment type="subunit">
    <text evidence="8">Homotetramer.</text>
</comment>
<feature type="binding site" evidence="8">
    <location>
        <position position="149"/>
    </location>
    <ligand>
        <name>Zn(2+)</name>
        <dbReference type="ChEBI" id="CHEBI:29105"/>
    </ligand>
</feature>
<evidence type="ECO:0000256" key="3">
    <source>
        <dbReference type="ARBA" id="ARBA00022634"/>
    </source>
</evidence>
<evidence type="ECO:0000313" key="11">
    <source>
        <dbReference type="EMBL" id="PXF29574.1"/>
    </source>
</evidence>
<dbReference type="InterPro" id="IPR001267">
    <property type="entry name" value="Thymidine_kinase"/>
</dbReference>
<dbReference type="InterPro" id="IPR027417">
    <property type="entry name" value="P-loop_NTPase"/>
</dbReference>
<name>A0ABX5LSF8_9GAMM</name>